<dbReference type="PANTHER" id="PTHR31084">
    <property type="entry name" value="ALPHA-L-FUCOSIDASE 2"/>
    <property type="match status" value="1"/>
</dbReference>
<dbReference type="EC" id="3.2.1.21" evidence="3"/>
<dbReference type="PRINTS" id="PR00131">
    <property type="entry name" value="GLHYDRLASE1"/>
</dbReference>
<dbReference type="Pfam" id="PF22124">
    <property type="entry name" value="Glyco_hydro_95_cat"/>
    <property type="match status" value="1"/>
</dbReference>
<dbReference type="RefSeq" id="XP_040665726.1">
    <property type="nucleotide sequence ID" value="XM_040806606.1"/>
</dbReference>
<feature type="domain" description="Glycosyl hydrolase family 95 N-terminal" evidence="7">
    <location>
        <begin position="4"/>
        <end position="247"/>
    </location>
</feature>
<dbReference type="GO" id="GO:0004560">
    <property type="term" value="F:alpha-L-fucosidase activity"/>
    <property type="evidence" value="ECO:0007669"/>
    <property type="project" value="TreeGrafter"/>
</dbReference>
<dbReference type="InterPro" id="IPR027414">
    <property type="entry name" value="GH95_N_dom"/>
</dbReference>
<evidence type="ECO:0000256" key="5">
    <source>
        <dbReference type="ARBA" id="ARBA00023295"/>
    </source>
</evidence>
<dbReference type="Pfam" id="PF21307">
    <property type="entry name" value="Glyco_hydro_95_C"/>
    <property type="match status" value="1"/>
</dbReference>
<evidence type="ECO:0000259" key="7">
    <source>
        <dbReference type="Pfam" id="PF14498"/>
    </source>
</evidence>
<dbReference type="InterPro" id="IPR008928">
    <property type="entry name" value="6-hairpin_glycosidase_sf"/>
</dbReference>
<dbReference type="Gene3D" id="1.50.10.10">
    <property type="match status" value="1"/>
</dbReference>
<evidence type="ECO:0000313" key="11">
    <source>
        <dbReference type="Proteomes" id="UP000184073"/>
    </source>
</evidence>
<accession>A0A1L9PEK7</accession>
<proteinExistence type="inferred from homology"/>
<dbReference type="PANTHER" id="PTHR31084:SF18">
    <property type="entry name" value="GLYCOSYL HYDROLASE FAMILY 95 N-TERMINAL DOMAIN-CONTAINING PROTEIN"/>
    <property type="match status" value="1"/>
</dbReference>
<evidence type="ECO:0000313" key="10">
    <source>
        <dbReference type="EMBL" id="OJI99963.1"/>
    </source>
</evidence>
<comment type="similarity">
    <text evidence="2">Belongs to the glycosyl hydrolase 1 family.</text>
</comment>
<dbReference type="FunFam" id="3.20.20.80:FF:000011">
    <property type="entry name" value="Cytosolic beta-glucosidase"/>
    <property type="match status" value="1"/>
</dbReference>
<dbReference type="GO" id="GO:0080079">
    <property type="term" value="F:cellobiose glucosidase activity"/>
    <property type="evidence" value="ECO:0007669"/>
    <property type="project" value="UniProtKB-ARBA"/>
</dbReference>
<feature type="domain" description="Alpha fucosidase A-like C-terminal" evidence="8">
    <location>
        <begin position="674"/>
        <end position="717"/>
    </location>
</feature>
<dbReference type="InterPro" id="IPR054363">
    <property type="entry name" value="GH95_cat"/>
</dbReference>
<dbReference type="GO" id="GO:0030245">
    <property type="term" value="P:cellulose catabolic process"/>
    <property type="evidence" value="ECO:0007669"/>
    <property type="project" value="UniProtKB-ARBA"/>
</dbReference>
<dbReference type="Proteomes" id="UP000184073">
    <property type="component" value="Unassembled WGS sequence"/>
</dbReference>
<dbReference type="EMBL" id="KV878127">
    <property type="protein sequence ID" value="OJI99963.1"/>
    <property type="molecule type" value="Genomic_DNA"/>
</dbReference>
<feature type="domain" description="Glycosyl hydrolase family 95 catalytic" evidence="9">
    <location>
        <begin position="266"/>
        <end position="672"/>
    </location>
</feature>
<keyword evidence="4" id="KW-0378">Hydrolase</keyword>
<dbReference type="Gene3D" id="3.20.20.80">
    <property type="entry name" value="Glycosidases"/>
    <property type="match status" value="1"/>
</dbReference>
<dbReference type="VEuPathDB" id="FungiDB:ASPVEDRAFT_129079"/>
<dbReference type="FunFam" id="1.50.10.10:FF:000028">
    <property type="entry name" value="Alpha-L-fucosidase 2"/>
    <property type="match status" value="1"/>
</dbReference>
<evidence type="ECO:0000259" key="8">
    <source>
        <dbReference type="Pfam" id="PF21307"/>
    </source>
</evidence>
<dbReference type="GeneID" id="63722117"/>
<dbReference type="SUPFAM" id="SSF48208">
    <property type="entry name" value="Six-hairpin glycosidases"/>
    <property type="match status" value="1"/>
</dbReference>
<evidence type="ECO:0000256" key="1">
    <source>
        <dbReference type="ARBA" id="ARBA00000448"/>
    </source>
</evidence>
<dbReference type="InterPro" id="IPR001360">
    <property type="entry name" value="Glyco_hydro_1"/>
</dbReference>
<dbReference type="OrthoDB" id="2848340at2759"/>
<gene>
    <name evidence="10" type="ORF">ASPVEDRAFT_129079</name>
</gene>
<dbReference type="InterPro" id="IPR049053">
    <property type="entry name" value="AFCA-like_C"/>
</dbReference>
<name>A0A1L9PEK7_ASPVE</name>
<keyword evidence="11" id="KW-1185">Reference proteome</keyword>
<evidence type="ECO:0000256" key="2">
    <source>
        <dbReference type="ARBA" id="ARBA00010838"/>
    </source>
</evidence>
<evidence type="ECO:0000259" key="9">
    <source>
        <dbReference type="Pfam" id="PF22124"/>
    </source>
</evidence>
<sequence>MSELWYQKPATGWDEALPVGNGRLGAMVYGRTDAELLQLNEDSVWYGGPQDRIPEDALRNLPHFRKLIRQGAHNEAEELVRRAFFASPNGQRHYEPLGTLSLDFGHLFDEVKSYRRSLDLEAGIAHVHYEYDGVQFHRQVLASHPDSVLAIRVQASRRTEFLVRLSRLSELEYETNEFLDDIEVEDQFITMHVTPGGRGSNRAACKLTIRCESGSQDPARIARVGKNLVVNARDALILIAAQTAYRCKDIDKAAMADLTSALAHSTDTIWSRHVADYQALYGRLELRLGPDGTDIPTDERILSARDPGLVALYLHYSRYLLISCSRPGKEDDSDGVLPATLQGIWNPSFHPPWGCRYTLNINLQMNYWPANVGNLAECEQPLFALLERLAVTGAETARKMYGCRGWTVHHNTDLWADTAPVDRWMPATLWPLGGAWLCTHIWEHYLFGGDRRFLRRMLPVLRGCVEFLLDYLVDDASGQYKVTNPSLSPENTFRDEKGNAGVLCEGSTIDTQLVRAVLGAFVAALEVLHITETKLLIQVHDTLRRLPPLRIGSAGQLQEWMVDYEELEPGHRHVSHLWALYPGRDINLGTTPELAKSCAVTLQRRQSAGGGHTGWSRAWLLNLHARLRDADECANHLEQLLAKSTLPNLLDTHPPFQIDGNFGGGAGILEMLVQSHEDGIIRLLPACPAAWPSGRLRGVRARGGFELEFGWEDGAICGPVILLYGRPHVRTSQQRTRYNKIVQSNMAMDLTPVQDLKGALRNDFFHGYATAAPQIEGAWNKDGKGPSIWDTFGHTPGKVKDKSTADDTIRSYDLYREDVALMKSYGVNAYRFSLSWSRIIPLGGADDPINEQGVKFYQDLIDELLRNDITPFVTLFHWDVPQALEDRYGGMLNQERFVPDFLRYARVCFERLGPRVRHWITFNEPGVYSLAGYAAGVHAPARSSYRDRNEQGDSSTEPFIVGHTELIAHGHASKLYREEFQPQQGGTIGITLHGNWSEPWDMDDERDQKTAERAREFEIAWFADPLYKTGDYPASMRAQLGDRLPRFTPEESELVLGSSEFYGMNSYTTFFVQHKDTPADINDHKGNVIVHDTNSKGVSRGEESDTHWLRMAPAGWRKLLNWIWNRYHMPIYVTENGTTAKGETAPTAEVLNDTFRMRFFEGYVGGLARAVKEDGVDVRSYFAWTFTDNWGMSKVFKIHLVVCKLTGGRMGRGLH</sequence>
<reference evidence="11" key="1">
    <citation type="journal article" date="2017" name="Genome Biol.">
        <title>Comparative genomics reveals high biological diversity and specific adaptations in the industrially and medically important fungal genus Aspergillus.</title>
        <authorList>
            <person name="de Vries R.P."/>
            <person name="Riley R."/>
            <person name="Wiebenga A."/>
            <person name="Aguilar-Osorio G."/>
            <person name="Amillis S."/>
            <person name="Uchima C.A."/>
            <person name="Anderluh G."/>
            <person name="Asadollahi M."/>
            <person name="Askin M."/>
            <person name="Barry K."/>
            <person name="Battaglia E."/>
            <person name="Bayram O."/>
            <person name="Benocci T."/>
            <person name="Braus-Stromeyer S.A."/>
            <person name="Caldana C."/>
            <person name="Canovas D."/>
            <person name="Cerqueira G.C."/>
            <person name="Chen F."/>
            <person name="Chen W."/>
            <person name="Choi C."/>
            <person name="Clum A."/>
            <person name="Dos Santos R.A."/>
            <person name="Damasio A.R."/>
            <person name="Diallinas G."/>
            <person name="Emri T."/>
            <person name="Fekete E."/>
            <person name="Flipphi M."/>
            <person name="Freyberg S."/>
            <person name="Gallo A."/>
            <person name="Gournas C."/>
            <person name="Habgood R."/>
            <person name="Hainaut M."/>
            <person name="Harispe M.L."/>
            <person name="Henrissat B."/>
            <person name="Hilden K.S."/>
            <person name="Hope R."/>
            <person name="Hossain A."/>
            <person name="Karabika E."/>
            <person name="Karaffa L."/>
            <person name="Karanyi Z."/>
            <person name="Krasevec N."/>
            <person name="Kuo A."/>
            <person name="Kusch H."/>
            <person name="LaButti K."/>
            <person name="Lagendijk E.L."/>
            <person name="Lapidus A."/>
            <person name="Levasseur A."/>
            <person name="Lindquist E."/>
            <person name="Lipzen A."/>
            <person name="Logrieco A.F."/>
            <person name="MacCabe A."/>
            <person name="Maekelae M.R."/>
            <person name="Malavazi I."/>
            <person name="Melin P."/>
            <person name="Meyer V."/>
            <person name="Mielnichuk N."/>
            <person name="Miskei M."/>
            <person name="Molnar A.P."/>
            <person name="Mule G."/>
            <person name="Ngan C.Y."/>
            <person name="Orejas M."/>
            <person name="Orosz E."/>
            <person name="Ouedraogo J.P."/>
            <person name="Overkamp K.M."/>
            <person name="Park H.-S."/>
            <person name="Perrone G."/>
            <person name="Piumi F."/>
            <person name="Punt P.J."/>
            <person name="Ram A.F."/>
            <person name="Ramon A."/>
            <person name="Rauscher S."/>
            <person name="Record E."/>
            <person name="Riano-Pachon D.M."/>
            <person name="Robert V."/>
            <person name="Roehrig J."/>
            <person name="Ruller R."/>
            <person name="Salamov A."/>
            <person name="Salih N.S."/>
            <person name="Samson R.A."/>
            <person name="Sandor E."/>
            <person name="Sanguinetti M."/>
            <person name="Schuetze T."/>
            <person name="Sepcic K."/>
            <person name="Shelest E."/>
            <person name="Sherlock G."/>
            <person name="Sophianopoulou V."/>
            <person name="Squina F.M."/>
            <person name="Sun H."/>
            <person name="Susca A."/>
            <person name="Todd R.B."/>
            <person name="Tsang A."/>
            <person name="Unkles S.E."/>
            <person name="van de Wiele N."/>
            <person name="van Rossen-Uffink D."/>
            <person name="Oliveira J.V."/>
            <person name="Vesth T.C."/>
            <person name="Visser J."/>
            <person name="Yu J.-H."/>
            <person name="Zhou M."/>
            <person name="Andersen M.R."/>
            <person name="Archer D.B."/>
            <person name="Baker S.E."/>
            <person name="Benoit I."/>
            <person name="Brakhage A.A."/>
            <person name="Braus G.H."/>
            <person name="Fischer R."/>
            <person name="Frisvad J.C."/>
            <person name="Goldman G.H."/>
            <person name="Houbraken J."/>
            <person name="Oakley B."/>
            <person name="Pocsi I."/>
            <person name="Scazzocchio C."/>
            <person name="Seiboth B."/>
            <person name="vanKuyk P.A."/>
            <person name="Wortman J."/>
            <person name="Dyer P.S."/>
            <person name="Grigoriev I.V."/>
        </authorList>
    </citation>
    <scope>NUCLEOTIDE SEQUENCE [LARGE SCALE GENOMIC DNA]</scope>
    <source>
        <strain evidence="11">CBS 583.65</strain>
    </source>
</reference>
<dbReference type="Pfam" id="PF00232">
    <property type="entry name" value="Glyco_hydro_1"/>
    <property type="match status" value="1"/>
</dbReference>
<evidence type="ECO:0000256" key="4">
    <source>
        <dbReference type="ARBA" id="ARBA00022801"/>
    </source>
</evidence>
<dbReference type="AlphaFoldDB" id="A0A1L9PEK7"/>
<keyword evidence="5" id="KW-0326">Glycosidase</keyword>
<comment type="catalytic activity">
    <reaction evidence="1">
        <text>Hydrolysis of terminal, non-reducing beta-D-glucosyl residues with release of beta-D-glucose.</text>
        <dbReference type="EC" id="3.2.1.21"/>
    </reaction>
</comment>
<organism evidence="10 11">
    <name type="scientific">Aspergillus versicolor CBS 583.65</name>
    <dbReference type="NCBI Taxonomy" id="1036611"/>
    <lineage>
        <taxon>Eukaryota</taxon>
        <taxon>Fungi</taxon>
        <taxon>Dikarya</taxon>
        <taxon>Ascomycota</taxon>
        <taxon>Pezizomycotina</taxon>
        <taxon>Eurotiomycetes</taxon>
        <taxon>Eurotiomycetidae</taxon>
        <taxon>Eurotiales</taxon>
        <taxon>Aspergillaceae</taxon>
        <taxon>Aspergillus</taxon>
        <taxon>Aspergillus subgen. Nidulantes</taxon>
    </lineage>
</organism>
<evidence type="ECO:0000256" key="6">
    <source>
        <dbReference type="ARBA" id="ARBA00056775"/>
    </source>
</evidence>
<dbReference type="InterPro" id="IPR012341">
    <property type="entry name" value="6hp_glycosidase-like_sf"/>
</dbReference>
<dbReference type="InterPro" id="IPR017853">
    <property type="entry name" value="GH"/>
</dbReference>
<comment type="function">
    <text evidence="6">Plays an important role in cellulose degradation. Shows hydrolytic activity against several glycosidic compounds.</text>
</comment>
<dbReference type="SUPFAM" id="SSF51445">
    <property type="entry name" value="(Trans)glycosidases"/>
    <property type="match status" value="1"/>
</dbReference>
<dbReference type="Pfam" id="PF14498">
    <property type="entry name" value="Glyco_hyd_65N_2"/>
    <property type="match status" value="1"/>
</dbReference>
<evidence type="ECO:0000256" key="3">
    <source>
        <dbReference type="ARBA" id="ARBA00012744"/>
    </source>
</evidence>
<protein>
    <recommendedName>
        <fullName evidence="3">beta-glucosidase</fullName>
        <ecNumber evidence="3">3.2.1.21</ecNumber>
    </recommendedName>
</protein>